<evidence type="ECO:0000313" key="19">
    <source>
        <dbReference type="EMBL" id="OXA62396.1"/>
    </source>
</evidence>
<keyword evidence="4" id="KW-1003">Cell membrane</keyword>
<dbReference type="STRING" id="158441.A0A226F0D9"/>
<evidence type="ECO:0000256" key="9">
    <source>
        <dbReference type="ARBA" id="ARBA00023053"/>
    </source>
</evidence>
<feature type="transmembrane region" description="Helical" evidence="16">
    <location>
        <begin position="1246"/>
        <end position="1272"/>
    </location>
</feature>
<dbReference type="GO" id="GO:0001518">
    <property type="term" value="C:voltage-gated sodium channel complex"/>
    <property type="evidence" value="ECO:0007669"/>
    <property type="project" value="UniProtKB-UniRule"/>
</dbReference>
<feature type="region of interest" description="Disordered" evidence="17">
    <location>
        <begin position="825"/>
        <end position="847"/>
    </location>
</feature>
<gene>
    <name evidence="19" type="ORF">Fcan01_02627</name>
</gene>
<feature type="transmembrane region" description="Helical" evidence="16">
    <location>
        <begin position="1343"/>
        <end position="1367"/>
    </location>
</feature>
<dbReference type="Gene3D" id="1.10.238.10">
    <property type="entry name" value="EF-hand"/>
    <property type="match status" value="1"/>
</dbReference>
<evidence type="ECO:0000259" key="18">
    <source>
        <dbReference type="PROSITE" id="PS50802"/>
    </source>
</evidence>
<feature type="transmembrane region" description="Helical" evidence="16">
    <location>
        <begin position="1618"/>
        <end position="1641"/>
    </location>
</feature>
<evidence type="ECO:0000256" key="12">
    <source>
        <dbReference type="ARBA" id="ARBA00023157"/>
    </source>
</evidence>
<dbReference type="Pfam" id="PF02338">
    <property type="entry name" value="OTU"/>
    <property type="match status" value="1"/>
</dbReference>
<evidence type="ECO:0000256" key="15">
    <source>
        <dbReference type="ARBA" id="ARBA00023303"/>
    </source>
</evidence>
<evidence type="ECO:0000256" key="2">
    <source>
        <dbReference type="ARBA" id="ARBA00022448"/>
    </source>
</evidence>
<feature type="transmembrane region" description="Helical" evidence="16">
    <location>
        <begin position="1204"/>
        <end position="1226"/>
    </location>
</feature>
<sequence>MVIIFWAASPPPLQLELHVHIVCGCGRGGERAPSVEMWNKRQPQKRKKKKQAADKQNPDYDGYNSEDEYGNLDNVGFQNFRERRFIKLMYQEGFLIKEMGADGACLFRAVADQVYGDQELHSIVREDCMDYVATHRDYFSSFITEDYETYVCRKRLAWEYGNHVEVQAISALYCRNICIYSYLPVPIVVTPLTEASGEPISISYHKNIHYNSLVKIEDGMDIFNSYTTGHKKYLKNNTHNMGMRPKRFKFTDTSKEKDDPHESHDIDIDVPSMKSKNEDLFNKLESLLEATHWNAVQTYRTYEMKKVGVEEYTWGKVNSGPSFTQPCTTWSKCKDGSGYYEKSCLPGKWEFRGSWVYTCSGSNPHAAEQSAKFAAAYRIKLCEIGSQMYPDSYPKCANQQERHKALSHLSRLDLMKRLFLDVEARRNPITMFIERSPLVAKNAVTCQWYSTGRVYGSYGKDALEEALKTYEETKEDQSLAELARKTKISFCTLRDNIARRQIAFVPHTSGRKAQSGTPEDYKKAIRLYVEEKKSFQEAARIASVNPSTLTDKGSASASSTGNDLEALRTLRVLRAVKTISILPGLRMMINALLSSVVQLLEVMALTLFCLMIFALFALEVYMGKLRHKCVKEIPAADIPSNEIERDYHWKQWVDNPENWLTRDFPKENEFVMCSNDSGTRWCPTGFVCLGMRGENPDDGWSSFDNFFASMLTTFQLITLDYWERIYDLVLSTSGPWSILFFTMVVFLGSYYLLNLMLAVVTMSYEAEANVNDQGQLTKHQKLSLVRTHSTFSFEDLTKLNIKEMTHYRKRTASEREMIAKKLRNSSLGKRKPRRAIRRKQQNVNKGAELTVTEAGDTETMGTPNVKSATGSICGDSVCGAVSVIGGGSGGDAESGGAVAHFVRGSVSFDHSNKQPSPIPRPSSSGDKRPNKPKDSAECKRGEASKGGKRTSSSSLMCRVKKQCIKTSGGGASVISVTKSMGSSGTSGGGKRVSGRVKTVSDKDRNRFILETDDEPTPQGRFGDAILNLLGKRKTSEDELGKETRMLQNLQNESPQTYGILGMPSHNLPAVSTTTTSKATPSSTTRMIAPDAEPKHLFMRHCQRVAFFMRTRLQPMVNHCLFEVFVTSCIIFNTVLLALEISLRATNLLVVCVMGIERHGQEESERYIMETGNMVFMIIFTVEAFVKMLALQADYFRSGWNIFDLIIVTISYVEILLQTITISFSVIRGMRLLRVFKLAQSWITMKVLLNIIFSTFGALGNLTLVLLIVIYIFSVMGMQVIGNRYSPMAFDADEDPANFPRWHFQNFWYAFMMVFRVLCGEWIEPLWDCLQAHKFRAKDQQWKCFVIFLPILIVGNFIVLNLFLALLLNSFNTEELKAQRDKEIEATGRSDNLKTIVGMLLKKDQKNKQSRVPTDSGDARKTIPKVSVISAPNSPTASSPSDSKPPDQSIIVNQDAGDSRQTSTESELTPIPPARARFRHCARKVILHNRKQIALRAIDNAKDYLEERHARAGFLLKPTENRRGSMYGLNSENTPTLTDSNRMVAPGDCIPKKCWNASCSCCEAIRGWDWTTWDKIRQFSVTIVGNPTFEWMILTLIFASSITLAFEDKHLDSKPDLKAALFWLNLIFTIIFVIEMLLKWLAMGLWGYFTNIWTILDAFIVVISLISIYYEIEALQQAATNGAQAGKSNSIGAFKALRTLRAMRPLRAISRWQGMKIVVNALMYAIPSIFNVLLVCLLFWLVFSIMGVQFFKGKFYKCVDTFGKVLDAELVPTREVCCEKSSIANYSWINTTPNFDNVLEGYLALFQIATFEGWMELMRSAVDSTEVGRQPMRDNGLVYYIFFVIFIVFGSFFTLNLFIGVIIDNFNMLKKKYEGNLLEVLLTPSQRHYYTAMKKLGRKKPRKVIKRPSNNFISPFYDLSMSRRFEIAIFIMIFINMVVMAFEHYGQRQIFVHLLAGFNSFFTTIYALEAIVKIIGLRHYYFTVPWNVFDFVLVLASIVDLMVGDLTVEFPIPPTMLRIVRVFRIGRVLRLVKAAKGIRKLLFALVVSLPALFNIGALLGLITFIYAILGMALFKDAPKYNSIDDVFNFETFVNSGLMLFRLMTAAGWNDVLDALTNEEPTCGSYRKIICGRDDEPECPNRGYAVAYIVTYIIISFLIVINMYIAIILENFVEANREEEVGIVEDDLEMFYVRWSRYDPQATQFINFDQVSDFLSSLDPPLTLPKPNLVAIVAFNLPIARGNKIHCLDILHSLVKHVLGQIDDSEEFRKLQDQMERKFQKQFPTRKLLDVVSSTRTWKIQHNSAIIIQRTWRKYILRKHPPPEKQKSTQTVKVGITSSHQGGVGNMLNKMGNLLHIGGRL</sequence>
<organism evidence="19 20">
    <name type="scientific">Folsomia candida</name>
    <name type="common">Springtail</name>
    <dbReference type="NCBI Taxonomy" id="158441"/>
    <lineage>
        <taxon>Eukaryota</taxon>
        <taxon>Metazoa</taxon>
        <taxon>Ecdysozoa</taxon>
        <taxon>Arthropoda</taxon>
        <taxon>Hexapoda</taxon>
        <taxon>Collembola</taxon>
        <taxon>Entomobryomorpha</taxon>
        <taxon>Isotomoidea</taxon>
        <taxon>Isotomidae</taxon>
        <taxon>Proisotominae</taxon>
        <taxon>Folsomia</taxon>
    </lineage>
</organism>
<feature type="transmembrane region" description="Helical" evidence="16">
    <location>
        <begin position="1716"/>
        <end position="1742"/>
    </location>
</feature>
<dbReference type="Proteomes" id="UP000198287">
    <property type="component" value="Unassembled WGS sequence"/>
</dbReference>
<feature type="compositionally biased region" description="Basic and acidic residues" evidence="17">
    <location>
        <begin position="925"/>
        <end position="945"/>
    </location>
</feature>
<feature type="transmembrane region" description="Helical" evidence="16">
    <location>
        <begin position="1173"/>
        <end position="1192"/>
    </location>
</feature>
<dbReference type="CDD" id="cd13433">
    <property type="entry name" value="Na_channel_gate"/>
    <property type="match status" value="1"/>
</dbReference>
<feature type="region of interest" description="Disordered" evidence="17">
    <location>
        <begin position="977"/>
        <end position="999"/>
    </location>
</feature>
<dbReference type="InterPro" id="IPR038765">
    <property type="entry name" value="Papain-like_cys_pep_sf"/>
</dbReference>
<feature type="transmembrane region" description="Helical" evidence="16">
    <location>
        <begin position="1647"/>
        <end position="1669"/>
    </location>
</feature>
<keyword evidence="3 16" id="KW-0894">Sodium channel</keyword>
<evidence type="ECO:0000256" key="11">
    <source>
        <dbReference type="ARBA" id="ARBA00023136"/>
    </source>
</evidence>
<dbReference type="InterPro" id="IPR043203">
    <property type="entry name" value="VGCC_Ca_Na"/>
</dbReference>
<keyword evidence="14 16" id="KW-0739">Sodium transport</keyword>
<dbReference type="InterPro" id="IPR001696">
    <property type="entry name" value="Na_channel_asu"/>
</dbReference>
<keyword evidence="9 16" id="KW-0915">Sodium</keyword>
<protein>
    <recommendedName>
        <fullName evidence="16">Sodium channel protein</fullName>
    </recommendedName>
</protein>
<feature type="compositionally biased region" description="Basic residues" evidence="17">
    <location>
        <begin position="825"/>
        <end position="840"/>
    </location>
</feature>
<feature type="region of interest" description="Disordered" evidence="17">
    <location>
        <begin position="1403"/>
        <end position="1473"/>
    </location>
</feature>
<feature type="transmembrane region" description="Helical" evidence="16">
    <location>
        <begin position="1588"/>
        <end position="1606"/>
    </location>
</feature>
<keyword evidence="8 16" id="KW-1133">Transmembrane helix</keyword>
<keyword evidence="5 16" id="KW-0812">Transmembrane</keyword>
<dbReference type="OMA" id="HDQLRLD"/>
<comment type="caution">
    <text evidence="19">The sequence shown here is derived from an EMBL/GenBank/DDBJ whole genome shotgun (WGS) entry which is preliminary data.</text>
</comment>
<evidence type="ECO:0000313" key="20">
    <source>
        <dbReference type="Proteomes" id="UP000198287"/>
    </source>
</evidence>
<dbReference type="FunFam" id="1.10.287.70:FF:000001">
    <property type="entry name" value="Sodium channel protein"/>
    <property type="match status" value="1"/>
</dbReference>
<feature type="transmembrane region" description="Helical" evidence="16">
    <location>
        <begin position="1305"/>
        <end position="1322"/>
    </location>
</feature>
<keyword evidence="6" id="KW-0677">Repeat</keyword>
<keyword evidence="12" id="KW-1015">Disulfide bond</keyword>
<feature type="domain" description="OTU" evidence="18">
    <location>
        <begin position="94"/>
        <end position="216"/>
    </location>
</feature>
<keyword evidence="2 16" id="KW-0813">Transport</keyword>
<dbReference type="PROSITE" id="PS50096">
    <property type="entry name" value="IQ"/>
    <property type="match status" value="1"/>
</dbReference>
<dbReference type="InterPro" id="IPR044564">
    <property type="entry name" value="Na_chnl_inactivation_gate"/>
</dbReference>
<dbReference type="CDD" id="cd22752">
    <property type="entry name" value="OTU_OTUD5-like"/>
    <property type="match status" value="1"/>
</dbReference>
<dbReference type="PANTHER" id="PTHR10037:SF62">
    <property type="entry name" value="SODIUM CHANNEL PROTEIN 60E"/>
    <property type="match status" value="1"/>
</dbReference>
<evidence type="ECO:0000256" key="10">
    <source>
        <dbReference type="ARBA" id="ARBA00023065"/>
    </source>
</evidence>
<dbReference type="OrthoDB" id="409956at2759"/>
<dbReference type="InterPro" id="IPR027359">
    <property type="entry name" value="Volt_channel_dom_sf"/>
</dbReference>
<evidence type="ECO:0000256" key="4">
    <source>
        <dbReference type="ARBA" id="ARBA00022475"/>
    </source>
</evidence>
<name>A0A226F0D9_FOLCA</name>
<comment type="caution">
    <text evidence="16">Lacks conserved residue(s) required for the propagation of feature annotation.</text>
</comment>
<dbReference type="SUPFAM" id="SSF81324">
    <property type="entry name" value="Voltage-gated potassium channels"/>
    <property type="match status" value="4"/>
</dbReference>
<feature type="transmembrane region" description="Helical" evidence="16">
    <location>
        <begin position="1979"/>
        <end position="1998"/>
    </location>
</feature>
<evidence type="ECO:0000256" key="13">
    <source>
        <dbReference type="ARBA" id="ARBA00023180"/>
    </source>
</evidence>
<feature type="compositionally biased region" description="Low complexity" evidence="17">
    <location>
        <begin position="1429"/>
        <end position="1448"/>
    </location>
</feature>
<feature type="transmembrane region" description="Helical" evidence="16">
    <location>
        <begin position="734"/>
        <end position="753"/>
    </location>
</feature>
<dbReference type="GO" id="GO:0086010">
    <property type="term" value="P:membrane depolarization during action potential"/>
    <property type="evidence" value="ECO:0007669"/>
    <property type="project" value="TreeGrafter"/>
</dbReference>
<keyword evidence="13" id="KW-0325">Glycoprotein</keyword>
<evidence type="ECO:0000256" key="14">
    <source>
        <dbReference type="ARBA" id="ARBA00023201"/>
    </source>
</evidence>
<reference evidence="19 20" key="1">
    <citation type="submission" date="2015-12" db="EMBL/GenBank/DDBJ databases">
        <title>The genome of Folsomia candida.</title>
        <authorList>
            <person name="Faddeeva A."/>
            <person name="Derks M.F."/>
            <person name="Anvar Y."/>
            <person name="Smit S."/>
            <person name="Van Straalen N."/>
            <person name="Roelofs D."/>
        </authorList>
    </citation>
    <scope>NUCLEOTIDE SEQUENCE [LARGE SCALE GENOMIC DNA]</scope>
    <source>
        <strain evidence="19 20">VU population</strain>
        <tissue evidence="19">Whole body</tissue>
    </source>
</reference>
<comment type="subcellular location">
    <subcellularLocation>
        <location evidence="1 16">Cell membrane</location>
        <topology evidence="1 16">Multi-pass membrane protein</topology>
    </subcellularLocation>
</comment>
<feature type="transmembrane region" description="Helical" evidence="16">
    <location>
        <begin position="1836"/>
        <end position="1862"/>
    </location>
</feature>
<dbReference type="Gene3D" id="1.10.287.70">
    <property type="match status" value="4"/>
</dbReference>
<comment type="similarity">
    <text evidence="16">Belongs to the sodium channel (TC 1.A.1.10) family.</text>
</comment>
<feature type="region of interest" description="Disordered" evidence="17">
    <location>
        <begin position="34"/>
        <end position="67"/>
    </location>
</feature>
<proteinExistence type="inferred from homology"/>
<evidence type="ECO:0000256" key="6">
    <source>
        <dbReference type="ARBA" id="ARBA00022737"/>
    </source>
</evidence>
<dbReference type="Gene3D" id="3.90.70.80">
    <property type="match status" value="1"/>
</dbReference>
<keyword evidence="11 16" id="KW-0472">Membrane</keyword>
<evidence type="ECO:0000256" key="5">
    <source>
        <dbReference type="ARBA" id="ARBA00022692"/>
    </source>
</evidence>
<evidence type="ECO:0000256" key="1">
    <source>
        <dbReference type="ARBA" id="ARBA00004651"/>
    </source>
</evidence>
<keyword evidence="15 16" id="KW-0407">Ion channel</keyword>
<evidence type="ECO:0000256" key="17">
    <source>
        <dbReference type="SAM" id="MobiDB-lite"/>
    </source>
</evidence>
<dbReference type="Gene3D" id="1.20.120.350">
    <property type="entry name" value="Voltage-gated potassium channels. Chain C"/>
    <property type="match status" value="3"/>
</dbReference>
<dbReference type="GO" id="GO:0019228">
    <property type="term" value="P:neuronal action potential"/>
    <property type="evidence" value="ECO:0007669"/>
    <property type="project" value="TreeGrafter"/>
</dbReference>
<keyword evidence="10 16" id="KW-0406">Ion transport</keyword>
<dbReference type="EMBL" id="LNIX01000001">
    <property type="protein sequence ID" value="OXA62396.1"/>
    <property type="molecule type" value="Genomic_DNA"/>
</dbReference>
<keyword evidence="7 16" id="KW-0851">Voltage-gated channel</keyword>
<dbReference type="FunFam" id="1.20.120.350:FF:000059">
    <property type="entry name" value="Sodium channel protein"/>
    <property type="match status" value="1"/>
</dbReference>
<dbReference type="Pfam" id="PF00520">
    <property type="entry name" value="Ion_trans"/>
    <property type="match status" value="4"/>
</dbReference>
<feature type="transmembrane region" description="Helical" evidence="16">
    <location>
        <begin position="2143"/>
        <end position="2167"/>
    </location>
</feature>
<keyword evidence="20" id="KW-1185">Reference proteome</keyword>
<dbReference type="InterPro" id="IPR003323">
    <property type="entry name" value="OTU_dom"/>
</dbReference>
<evidence type="ECO:0000256" key="7">
    <source>
        <dbReference type="ARBA" id="ARBA00022882"/>
    </source>
</evidence>
<comment type="function">
    <text evidence="16">Mediates the voltage-dependent sodium ion permeability of excitable membranes. Assuming opened or closed conformations in response to the voltage difference across the membrane, the protein forms a sodium-selective channel through which Na(+) ions may pass in accordance with their electrochemical gradient.</text>
</comment>
<feature type="transmembrane region" description="Helical" evidence="16">
    <location>
        <begin position="1949"/>
        <end position="1967"/>
    </location>
</feature>
<feature type="transmembrane region" description="Helical" evidence="16">
    <location>
        <begin position="1924"/>
        <end position="1943"/>
    </location>
</feature>
<evidence type="ECO:0000256" key="16">
    <source>
        <dbReference type="RuleBase" id="RU361132"/>
    </source>
</evidence>
<feature type="region of interest" description="Disordered" evidence="17">
    <location>
        <begin position="907"/>
        <end position="953"/>
    </location>
</feature>
<dbReference type="SUPFAM" id="SSF54001">
    <property type="entry name" value="Cysteine proteinases"/>
    <property type="match status" value="1"/>
</dbReference>
<dbReference type="PANTHER" id="PTHR10037">
    <property type="entry name" value="VOLTAGE-GATED CATION CHANNEL CALCIUM AND SODIUM"/>
    <property type="match status" value="1"/>
</dbReference>
<feature type="transmembrane region" description="Helical" evidence="16">
    <location>
        <begin position="596"/>
        <end position="618"/>
    </location>
</feature>
<evidence type="ECO:0000256" key="3">
    <source>
        <dbReference type="ARBA" id="ARBA00022461"/>
    </source>
</evidence>
<dbReference type="PROSITE" id="PS50802">
    <property type="entry name" value="OTU"/>
    <property type="match status" value="1"/>
</dbReference>
<dbReference type="PRINTS" id="PR00170">
    <property type="entry name" value="NACHANNEL"/>
</dbReference>
<dbReference type="GO" id="GO:0005248">
    <property type="term" value="F:voltage-gated sodium channel activity"/>
    <property type="evidence" value="ECO:0007669"/>
    <property type="project" value="InterPro"/>
</dbReference>
<dbReference type="InterPro" id="IPR005821">
    <property type="entry name" value="Ion_trans_dom"/>
</dbReference>
<dbReference type="FunFam" id="1.10.238.10:FF:000150">
    <property type="entry name" value="Sodium channel protein"/>
    <property type="match status" value="1"/>
</dbReference>
<dbReference type="FunFam" id="1.20.120.350:FF:000009">
    <property type="entry name" value="Voltage-dependent T-type calcium channel subunit alpha"/>
    <property type="match status" value="1"/>
</dbReference>
<accession>A0A226F0D9</accession>
<evidence type="ECO:0000256" key="8">
    <source>
        <dbReference type="ARBA" id="ARBA00022989"/>
    </source>
</evidence>
<feature type="transmembrane region" description="Helical" evidence="16">
    <location>
        <begin position="2040"/>
        <end position="2068"/>
    </location>
</feature>